<dbReference type="Gene3D" id="2.70.150.10">
    <property type="entry name" value="Calcium-transporting ATPase, cytoplasmic transduction domain A"/>
    <property type="match status" value="1"/>
</dbReference>
<evidence type="ECO:0000256" key="9">
    <source>
        <dbReference type="ARBA" id="ARBA00022989"/>
    </source>
</evidence>
<dbReference type="Pfam" id="PF00122">
    <property type="entry name" value="E1-E2_ATPase"/>
    <property type="match status" value="1"/>
</dbReference>
<dbReference type="InterPro" id="IPR018303">
    <property type="entry name" value="ATPase_P-typ_P_site"/>
</dbReference>
<dbReference type="SUPFAM" id="SSF81660">
    <property type="entry name" value="Metal cation-transporting ATPase, ATP-binding domain N"/>
    <property type="match status" value="1"/>
</dbReference>
<dbReference type="Gene3D" id="3.40.1110.10">
    <property type="entry name" value="Calcium-transporting ATPase, cytoplasmic domain N"/>
    <property type="match status" value="1"/>
</dbReference>
<dbReference type="GO" id="GO:0036376">
    <property type="term" value="P:sodium ion export across plasma membrane"/>
    <property type="evidence" value="ECO:0007669"/>
    <property type="project" value="TreeGrafter"/>
</dbReference>
<keyword evidence="10 11" id="KW-0472">Membrane</keyword>
<dbReference type="PANTHER" id="PTHR43294">
    <property type="entry name" value="SODIUM/POTASSIUM-TRANSPORTING ATPASE SUBUNIT ALPHA"/>
    <property type="match status" value="1"/>
</dbReference>
<dbReference type="PROSITE" id="PS00154">
    <property type="entry name" value="ATPASE_E1_E2"/>
    <property type="match status" value="1"/>
</dbReference>
<dbReference type="SFLD" id="SFLDF00027">
    <property type="entry name" value="p-type_atpase"/>
    <property type="match status" value="1"/>
</dbReference>
<name>A0A1M4UWV1_9GAMM</name>
<dbReference type="Gene3D" id="1.20.1110.10">
    <property type="entry name" value="Calcium-transporting ATPase, transmembrane domain"/>
    <property type="match status" value="1"/>
</dbReference>
<keyword evidence="6" id="KW-0547">Nucleotide-binding</keyword>
<dbReference type="RefSeq" id="WP_072819901.1">
    <property type="nucleotide sequence ID" value="NZ_FQUJ01000003.1"/>
</dbReference>
<dbReference type="InterPro" id="IPR050510">
    <property type="entry name" value="Cation_transp_ATPase_P-type"/>
</dbReference>
<dbReference type="InterPro" id="IPR036412">
    <property type="entry name" value="HAD-like_sf"/>
</dbReference>
<dbReference type="FunFam" id="3.40.50.1000:FF:000001">
    <property type="entry name" value="Phospholipid-transporting ATPase IC"/>
    <property type="match status" value="1"/>
</dbReference>
<feature type="transmembrane region" description="Helical" evidence="11">
    <location>
        <begin position="257"/>
        <end position="279"/>
    </location>
</feature>
<dbReference type="STRING" id="1121942.SAMN02745148_00780"/>
<dbReference type="InterPro" id="IPR004014">
    <property type="entry name" value="ATPase_P-typ_cation-transptr_N"/>
</dbReference>
<evidence type="ECO:0000256" key="4">
    <source>
        <dbReference type="ARBA" id="ARBA00022692"/>
    </source>
</evidence>
<dbReference type="SMART" id="SM00831">
    <property type="entry name" value="Cation_ATPase_N"/>
    <property type="match status" value="1"/>
</dbReference>
<proteinExistence type="inferred from homology"/>
<evidence type="ECO:0000313" key="13">
    <source>
        <dbReference type="EMBL" id="SHE61103.1"/>
    </source>
</evidence>
<dbReference type="NCBIfam" id="TIGR01494">
    <property type="entry name" value="ATPase_P-type"/>
    <property type="match status" value="3"/>
</dbReference>
<evidence type="ECO:0000256" key="6">
    <source>
        <dbReference type="ARBA" id="ARBA00022741"/>
    </source>
</evidence>
<keyword evidence="14" id="KW-1185">Reference proteome</keyword>
<evidence type="ECO:0000256" key="10">
    <source>
        <dbReference type="ARBA" id="ARBA00023136"/>
    </source>
</evidence>
<dbReference type="GO" id="GO:0030007">
    <property type="term" value="P:intracellular potassium ion homeostasis"/>
    <property type="evidence" value="ECO:0007669"/>
    <property type="project" value="TreeGrafter"/>
</dbReference>
<feature type="transmembrane region" description="Helical" evidence="11">
    <location>
        <begin position="94"/>
        <end position="110"/>
    </location>
</feature>
<dbReference type="GO" id="GO:1902600">
    <property type="term" value="P:proton transmembrane transport"/>
    <property type="evidence" value="ECO:0007669"/>
    <property type="project" value="TreeGrafter"/>
</dbReference>
<evidence type="ECO:0000256" key="3">
    <source>
        <dbReference type="ARBA" id="ARBA00022475"/>
    </source>
</evidence>
<dbReference type="GO" id="GO:0005391">
    <property type="term" value="F:P-type sodium:potassium-exchanging transporter activity"/>
    <property type="evidence" value="ECO:0007669"/>
    <property type="project" value="TreeGrafter"/>
</dbReference>
<dbReference type="InterPro" id="IPR023299">
    <property type="entry name" value="ATPase_P-typ_cyto_dom_N"/>
</dbReference>
<feature type="transmembrane region" description="Helical" evidence="11">
    <location>
        <begin position="726"/>
        <end position="747"/>
    </location>
</feature>
<evidence type="ECO:0000256" key="5">
    <source>
        <dbReference type="ARBA" id="ARBA00022723"/>
    </source>
</evidence>
<dbReference type="GO" id="GO:0005886">
    <property type="term" value="C:plasma membrane"/>
    <property type="evidence" value="ECO:0007669"/>
    <property type="project" value="UniProtKB-SubCell"/>
</dbReference>
<dbReference type="EMBL" id="FQUJ01000003">
    <property type="protein sequence ID" value="SHE61103.1"/>
    <property type="molecule type" value="Genomic_DNA"/>
</dbReference>
<dbReference type="GO" id="GO:0005524">
    <property type="term" value="F:ATP binding"/>
    <property type="evidence" value="ECO:0007669"/>
    <property type="project" value="UniProtKB-KW"/>
</dbReference>
<dbReference type="PRINTS" id="PR00120">
    <property type="entry name" value="HATPASE"/>
</dbReference>
<dbReference type="InterPro" id="IPR059000">
    <property type="entry name" value="ATPase_P-type_domA"/>
</dbReference>
<feature type="transmembrane region" description="Helical" evidence="11">
    <location>
        <begin position="768"/>
        <end position="791"/>
    </location>
</feature>
<dbReference type="PRINTS" id="PR00119">
    <property type="entry name" value="CATATPASE"/>
</dbReference>
<dbReference type="Pfam" id="PF00689">
    <property type="entry name" value="Cation_ATPase_C"/>
    <property type="match status" value="1"/>
</dbReference>
<keyword evidence="4 11" id="KW-0812">Transmembrane</keyword>
<dbReference type="SFLD" id="SFLDG00002">
    <property type="entry name" value="C1.7:_P-type_atpase_like"/>
    <property type="match status" value="1"/>
</dbReference>
<keyword evidence="5" id="KW-0479">Metal-binding</keyword>
<dbReference type="Proteomes" id="UP000184346">
    <property type="component" value="Unassembled WGS sequence"/>
</dbReference>
<keyword evidence="8" id="KW-1278">Translocase</keyword>
<feature type="transmembrane region" description="Helical" evidence="11">
    <location>
        <begin position="797"/>
        <end position="816"/>
    </location>
</feature>
<dbReference type="GO" id="GO:0046872">
    <property type="term" value="F:metal ion binding"/>
    <property type="evidence" value="ECO:0007669"/>
    <property type="project" value="UniProtKB-KW"/>
</dbReference>
<evidence type="ECO:0000313" key="14">
    <source>
        <dbReference type="Proteomes" id="UP000184346"/>
    </source>
</evidence>
<dbReference type="SUPFAM" id="SSF56784">
    <property type="entry name" value="HAD-like"/>
    <property type="match status" value="1"/>
</dbReference>
<feature type="domain" description="Cation-transporting P-type ATPase N-terminal" evidence="12">
    <location>
        <begin position="17"/>
        <end position="90"/>
    </location>
</feature>
<dbReference type="Pfam" id="PF00690">
    <property type="entry name" value="Cation_ATPase_N"/>
    <property type="match status" value="1"/>
</dbReference>
<feature type="transmembrane region" description="Helical" evidence="11">
    <location>
        <begin position="70"/>
        <end position="88"/>
    </location>
</feature>
<dbReference type="SFLD" id="SFLDS00003">
    <property type="entry name" value="Haloacid_Dehalogenase"/>
    <property type="match status" value="1"/>
</dbReference>
<gene>
    <name evidence="13" type="ORF">SAMN02745148_00780</name>
</gene>
<evidence type="ECO:0000256" key="11">
    <source>
        <dbReference type="SAM" id="Phobius"/>
    </source>
</evidence>
<feature type="transmembrane region" description="Helical" evidence="11">
    <location>
        <begin position="695"/>
        <end position="720"/>
    </location>
</feature>
<dbReference type="GO" id="GO:1990573">
    <property type="term" value="P:potassium ion import across plasma membrane"/>
    <property type="evidence" value="ECO:0007669"/>
    <property type="project" value="TreeGrafter"/>
</dbReference>
<dbReference type="GO" id="GO:0006883">
    <property type="term" value="P:intracellular sodium ion homeostasis"/>
    <property type="evidence" value="ECO:0007669"/>
    <property type="project" value="TreeGrafter"/>
</dbReference>
<comment type="subcellular location">
    <subcellularLocation>
        <location evidence="1">Cell membrane</location>
        <topology evidence="1">Multi-pass membrane protein</topology>
    </subcellularLocation>
</comment>
<reference evidence="13 14" key="1">
    <citation type="submission" date="2016-11" db="EMBL/GenBank/DDBJ databases">
        <authorList>
            <person name="Jaros S."/>
            <person name="Januszkiewicz K."/>
            <person name="Wedrychowicz H."/>
        </authorList>
    </citation>
    <scope>NUCLEOTIDE SEQUENCE [LARGE SCALE GENOMIC DNA]</scope>
    <source>
        <strain evidence="13 14">DSM 19980</strain>
    </source>
</reference>
<dbReference type="InterPro" id="IPR008250">
    <property type="entry name" value="ATPase_P-typ_transduc_dom_A_sf"/>
</dbReference>
<dbReference type="InterPro" id="IPR006068">
    <property type="entry name" value="ATPase_P-typ_cation-transptr_C"/>
</dbReference>
<evidence type="ECO:0000256" key="2">
    <source>
        <dbReference type="ARBA" id="ARBA00005675"/>
    </source>
</evidence>
<feature type="transmembrane region" description="Helical" evidence="11">
    <location>
        <begin position="836"/>
        <end position="856"/>
    </location>
</feature>
<dbReference type="SUPFAM" id="SSF81653">
    <property type="entry name" value="Calcium ATPase, transduction domain A"/>
    <property type="match status" value="1"/>
</dbReference>
<protein>
    <submittedName>
        <fullName evidence="13">Ca2+-transporting ATPase</fullName>
    </submittedName>
</protein>
<dbReference type="InterPro" id="IPR023214">
    <property type="entry name" value="HAD_sf"/>
</dbReference>
<dbReference type="SUPFAM" id="SSF81665">
    <property type="entry name" value="Calcium ATPase, transmembrane domain M"/>
    <property type="match status" value="1"/>
</dbReference>
<evidence type="ECO:0000259" key="12">
    <source>
        <dbReference type="SMART" id="SM00831"/>
    </source>
</evidence>
<dbReference type="Pfam" id="PF13246">
    <property type="entry name" value="Cation_ATPase"/>
    <property type="match status" value="1"/>
</dbReference>
<accession>A0A1M4UWV1</accession>
<keyword evidence="7" id="KW-0067">ATP-binding</keyword>
<dbReference type="CDD" id="cd02080">
    <property type="entry name" value="P-type_ATPase_cation"/>
    <property type="match status" value="1"/>
</dbReference>
<dbReference type="AlphaFoldDB" id="A0A1M4UWV1"/>
<dbReference type="FunFam" id="3.40.50.1000:FF:000028">
    <property type="entry name" value="Calcium-transporting P-type ATPase, putative"/>
    <property type="match status" value="1"/>
</dbReference>
<evidence type="ECO:0000256" key="7">
    <source>
        <dbReference type="ARBA" id="ARBA00022840"/>
    </source>
</evidence>
<dbReference type="InterPro" id="IPR023298">
    <property type="entry name" value="ATPase_P-typ_TM_dom_sf"/>
</dbReference>
<dbReference type="InterPro" id="IPR044492">
    <property type="entry name" value="P_typ_ATPase_HD_dom"/>
</dbReference>
<feature type="transmembrane region" description="Helical" evidence="11">
    <location>
        <begin position="868"/>
        <end position="887"/>
    </location>
</feature>
<dbReference type="Gene3D" id="3.40.50.1000">
    <property type="entry name" value="HAD superfamily/HAD-like"/>
    <property type="match status" value="1"/>
</dbReference>
<dbReference type="InterPro" id="IPR001757">
    <property type="entry name" value="P_typ_ATPase"/>
</dbReference>
<organism evidence="13 14">
    <name type="scientific">Modicisalibacter ilicicola DSM 19980</name>
    <dbReference type="NCBI Taxonomy" id="1121942"/>
    <lineage>
        <taxon>Bacteria</taxon>
        <taxon>Pseudomonadati</taxon>
        <taxon>Pseudomonadota</taxon>
        <taxon>Gammaproteobacteria</taxon>
        <taxon>Oceanospirillales</taxon>
        <taxon>Halomonadaceae</taxon>
        <taxon>Modicisalibacter</taxon>
    </lineage>
</organism>
<feature type="transmembrane region" description="Helical" evidence="11">
    <location>
        <begin position="285"/>
        <end position="313"/>
    </location>
</feature>
<dbReference type="Pfam" id="PF08282">
    <property type="entry name" value="Hydrolase_3"/>
    <property type="match status" value="1"/>
</dbReference>
<dbReference type="FunFam" id="2.70.150.10:FF:000016">
    <property type="entry name" value="Calcium-transporting P-type ATPase putative"/>
    <property type="match status" value="1"/>
</dbReference>
<keyword evidence="3" id="KW-1003">Cell membrane</keyword>
<evidence type="ECO:0000256" key="1">
    <source>
        <dbReference type="ARBA" id="ARBA00004651"/>
    </source>
</evidence>
<dbReference type="PANTHER" id="PTHR43294:SF20">
    <property type="entry name" value="P-TYPE ATPASE"/>
    <property type="match status" value="1"/>
</dbReference>
<dbReference type="GO" id="GO:0016887">
    <property type="term" value="F:ATP hydrolysis activity"/>
    <property type="evidence" value="ECO:0007669"/>
    <property type="project" value="InterPro"/>
</dbReference>
<comment type="similarity">
    <text evidence="2">Belongs to the cation transport ATPase (P-type) (TC 3.A.3) family. Type IIA subfamily.</text>
</comment>
<evidence type="ECO:0000256" key="8">
    <source>
        <dbReference type="ARBA" id="ARBA00022967"/>
    </source>
</evidence>
<keyword evidence="9 11" id="KW-1133">Transmembrane helix</keyword>
<sequence>MQMEEFQTLGDQDRPAAWHALQTSEALAALDSDDRGLSTEGAEARLQRFGPNRLEQARGRSALRRLLEQFHNVLIYVLLGAAAVTALLGHWVDTGVILGVVIVNALVGFLQEGKAEKALDAIKQMLSPYAAVIRDGKRGSVPAQSLVPGDIVVLKSGDRVPADLRLLDSHGLQIQEAALTGESLPVEKSAAPVAEATDLAERTSMAFSSTLVTSGRGRGVVVHTGQHTEIGRISTLLTQVTPLETPLLRQTAVFARYLTLAILFLASVTFLFGYLVGGASAADMFIAAVSLVVAAIPEGLPAIMTITLAIGVTRMARRNAIIRLLPAVETLGSVSVICSDKTGTLTRNEMTLQRLATPEHDYQASGIGYRPEGDILLDERPVTLAEQPDLHALVQAATLCNDAELAEEQGQWRVHGDPTEGAIITLAYKAGLDPAQERQRSRVDMIPFESEHKFMATLHRNDEGQSHAYVKGAPERVLEMCRFDHAATLEAWRTRSEAMAKEGMRVLAVASRPAEADQSALAHENVREGLTLLGLLGFLDPPREEAIAAVAECQRAGIRVKMITGDHATTAGAIGHRLGIGNDRGVMTGHELDGLDATRFAKAANDIDIFARTTPEHKLRLVEALQAEGQVVAMTGDGVNDAPALKRADVGVAMGRKGTEAAKEAAEMVLADDDFASITHAVEEGRTVYDNLRKALLFILPTNGGQALVIMAAILLGLTLPITPVQILWVNMITAVTLALALAFEPAEQNVMGRPPRQPDEPILSGFLVWRILFVSVLLMAGTFTLFLMHLEAHGLSVARTIAVNALVAGEIGYLLNSRRLHANTWTLDGLFGSRAVLIAIATVVGFQLLFTYLPPMQKLFDTAALDAGAWLPIGLFAIGLFLLVELEKLLVRRFRRSSTPGLKDEAKPHARHH</sequence>